<dbReference type="EMBL" id="JBHSDT010000002">
    <property type="protein sequence ID" value="MFC4401881.1"/>
    <property type="molecule type" value="Genomic_DNA"/>
</dbReference>
<dbReference type="GO" id="GO:0005524">
    <property type="term" value="F:ATP binding"/>
    <property type="evidence" value="ECO:0007669"/>
    <property type="project" value="UniProtKB-KW"/>
</dbReference>
<dbReference type="PROSITE" id="PS50893">
    <property type="entry name" value="ABC_TRANSPORTER_2"/>
    <property type="match status" value="1"/>
</dbReference>
<reference evidence="6" key="1">
    <citation type="journal article" date="2019" name="Int. J. Syst. Evol. Microbiol.">
        <title>The Global Catalogue of Microorganisms (GCM) 10K type strain sequencing project: providing services to taxonomists for standard genome sequencing and annotation.</title>
        <authorList>
            <consortium name="The Broad Institute Genomics Platform"/>
            <consortium name="The Broad Institute Genome Sequencing Center for Infectious Disease"/>
            <person name="Wu L."/>
            <person name="Ma J."/>
        </authorList>
    </citation>
    <scope>NUCLEOTIDE SEQUENCE [LARGE SCALE GENOMIC DNA]</scope>
    <source>
        <strain evidence="6">CCUG 37865</strain>
    </source>
</reference>
<dbReference type="InterPro" id="IPR003439">
    <property type="entry name" value="ABC_transporter-like_ATP-bd"/>
</dbReference>
<dbReference type="PANTHER" id="PTHR42939:SF1">
    <property type="entry name" value="ABC TRANSPORTER ATP-BINDING PROTEIN ALBC-RELATED"/>
    <property type="match status" value="1"/>
</dbReference>
<gene>
    <name evidence="5" type="ORF">ACFOY7_02060</name>
</gene>
<sequence>MIIKAKNVRKQYHKNVALNDLNLTLEGNKIIGLLGKNGAGKTTLMRLLAGHFLKSGGELTINNEAPFNNYAAMKNVCLIMESNNFHDKFRVKDILNISANFYPNWDREYANHLVNVFRLNKNQKAKTLSKGMYSALGIIVGLASNAPITIFDEPYIGLDAAFRSTFYDLLLETYQNNPRLIILSTHLIDEVSKLFEEVVILHEGTLMLHDTADNLEQKHIILTGSKEEIDQITSGRNIIHDSTMMGQKTVVLYDENITEAGSLKVSKASLQELFVYLTKEEVNKYVRTNEI</sequence>
<dbReference type="SUPFAM" id="SSF52540">
    <property type="entry name" value="P-loop containing nucleoside triphosphate hydrolases"/>
    <property type="match status" value="1"/>
</dbReference>
<organism evidence="5 6">
    <name type="scientific">Gracilibacillus xinjiangensis</name>
    <dbReference type="NCBI Taxonomy" id="1193282"/>
    <lineage>
        <taxon>Bacteria</taxon>
        <taxon>Bacillati</taxon>
        <taxon>Bacillota</taxon>
        <taxon>Bacilli</taxon>
        <taxon>Bacillales</taxon>
        <taxon>Bacillaceae</taxon>
        <taxon>Gracilibacillus</taxon>
    </lineage>
</organism>
<dbReference type="CDD" id="cd03230">
    <property type="entry name" value="ABC_DR_subfamily_A"/>
    <property type="match status" value="1"/>
</dbReference>
<keyword evidence="3 5" id="KW-0067">ATP-binding</keyword>
<dbReference type="InterPro" id="IPR027417">
    <property type="entry name" value="P-loop_NTPase"/>
</dbReference>
<comment type="caution">
    <text evidence="5">The sequence shown here is derived from an EMBL/GenBank/DDBJ whole genome shotgun (WGS) entry which is preliminary data.</text>
</comment>
<dbReference type="SMART" id="SM00382">
    <property type="entry name" value="AAA"/>
    <property type="match status" value="1"/>
</dbReference>
<dbReference type="Gene3D" id="3.40.50.300">
    <property type="entry name" value="P-loop containing nucleotide triphosphate hydrolases"/>
    <property type="match status" value="1"/>
</dbReference>
<dbReference type="Pfam" id="PF00005">
    <property type="entry name" value="ABC_tran"/>
    <property type="match status" value="1"/>
</dbReference>
<dbReference type="Proteomes" id="UP001595882">
    <property type="component" value="Unassembled WGS sequence"/>
</dbReference>
<dbReference type="RefSeq" id="WP_390248901.1">
    <property type="nucleotide sequence ID" value="NZ_JBHSDT010000002.1"/>
</dbReference>
<evidence type="ECO:0000313" key="6">
    <source>
        <dbReference type="Proteomes" id="UP001595882"/>
    </source>
</evidence>
<dbReference type="InterPro" id="IPR003593">
    <property type="entry name" value="AAA+_ATPase"/>
</dbReference>
<evidence type="ECO:0000256" key="2">
    <source>
        <dbReference type="ARBA" id="ARBA00022741"/>
    </source>
</evidence>
<evidence type="ECO:0000313" key="5">
    <source>
        <dbReference type="EMBL" id="MFC4401881.1"/>
    </source>
</evidence>
<feature type="domain" description="ABC transporter" evidence="4">
    <location>
        <begin position="3"/>
        <end position="228"/>
    </location>
</feature>
<protein>
    <submittedName>
        <fullName evidence="5">ABC transporter ATP-binding protein</fullName>
    </submittedName>
</protein>
<evidence type="ECO:0000256" key="1">
    <source>
        <dbReference type="ARBA" id="ARBA00022448"/>
    </source>
</evidence>
<dbReference type="InterPro" id="IPR051782">
    <property type="entry name" value="ABC_Transporter_VariousFunc"/>
</dbReference>
<accession>A0ABV8WTF9</accession>
<keyword evidence="6" id="KW-1185">Reference proteome</keyword>
<evidence type="ECO:0000259" key="4">
    <source>
        <dbReference type="PROSITE" id="PS50893"/>
    </source>
</evidence>
<keyword evidence="1" id="KW-0813">Transport</keyword>
<dbReference type="PANTHER" id="PTHR42939">
    <property type="entry name" value="ABC TRANSPORTER ATP-BINDING PROTEIN ALBC-RELATED"/>
    <property type="match status" value="1"/>
</dbReference>
<keyword evidence="2" id="KW-0547">Nucleotide-binding</keyword>
<proteinExistence type="predicted"/>
<evidence type="ECO:0000256" key="3">
    <source>
        <dbReference type="ARBA" id="ARBA00022840"/>
    </source>
</evidence>
<name>A0ABV8WTF9_9BACI</name>